<dbReference type="Gene3D" id="2.30.30.40">
    <property type="entry name" value="SH3 Domains"/>
    <property type="match status" value="1"/>
</dbReference>
<feature type="region of interest" description="Disordered" evidence="1">
    <location>
        <begin position="345"/>
        <end position="368"/>
    </location>
</feature>
<gene>
    <name evidence="3" type="ORF">GC722_04070</name>
</gene>
<dbReference type="PROSITE" id="PS51781">
    <property type="entry name" value="SH3B"/>
    <property type="match status" value="1"/>
</dbReference>
<accession>A0A6A9V0D1</accession>
<feature type="domain" description="SH3b" evidence="2">
    <location>
        <begin position="163"/>
        <end position="226"/>
    </location>
</feature>
<evidence type="ECO:0000313" key="3">
    <source>
        <dbReference type="EMBL" id="MVA75210.1"/>
    </source>
</evidence>
<dbReference type="AlphaFoldDB" id="A0A6A9V0D1"/>
<evidence type="ECO:0000256" key="1">
    <source>
        <dbReference type="SAM" id="MobiDB-lite"/>
    </source>
</evidence>
<protein>
    <submittedName>
        <fullName evidence="3">SH3 domain-containing protein</fullName>
    </submittedName>
</protein>
<dbReference type="Pfam" id="PF26571">
    <property type="entry name" value="VldE"/>
    <property type="match status" value="1"/>
</dbReference>
<dbReference type="InterPro" id="IPR003646">
    <property type="entry name" value="SH3-like_bac-type"/>
</dbReference>
<dbReference type="InterPro" id="IPR058593">
    <property type="entry name" value="ARB_07466-like_C"/>
</dbReference>
<dbReference type="EMBL" id="WPCU01000004">
    <property type="protein sequence ID" value="MVA75210.1"/>
    <property type="molecule type" value="Genomic_DNA"/>
</dbReference>
<comment type="caution">
    <text evidence="3">The sequence shown here is derived from an EMBL/GenBank/DDBJ whole genome shotgun (WGS) entry which is preliminary data.</text>
</comment>
<sequence length="368" mass="38553">MFRFGDSRGVLVVGRARRGIREPLAPRVVRRLPQVAAGLATLVLLGSAVGAEARVSAEPVLLAVPAQAPEVTRQQSAVLDAARSAVQGARVHNAAEARAAEQRAAEKKAEEKAAEKKAAEKKAAAKEAAEKKAAAEAAERTRQQRASRDTARTALSPSQLGAEAGTRWTTVDLNARAEPDAGSTLLQVLDAGESMTVTERTSDGWRQIELDGRAAWVAGKYLTDEEPRERQTGGSGAGSGGVSGGSCPSGSGVEAGLQPNAIAVHRAICAAFPSITSYGGQRADSVPGHPEGRAIDAMIPGYSSSSGNALGWEVAEYVRANAGRLGVTEVIFDQKIWTTQRAGEGWRSMGNRGSDTANHRDHVHVTTR</sequence>
<feature type="region of interest" description="Disordered" evidence="1">
    <location>
        <begin position="96"/>
        <end position="167"/>
    </location>
</feature>
<feature type="compositionally biased region" description="Basic and acidic residues" evidence="1">
    <location>
        <begin position="96"/>
        <end position="151"/>
    </location>
</feature>
<keyword evidence="4" id="KW-1185">Reference proteome</keyword>
<feature type="compositionally biased region" description="Basic and acidic residues" evidence="1">
    <location>
        <begin position="222"/>
        <end position="231"/>
    </location>
</feature>
<name>A0A6A9V0D1_9ACTN</name>
<dbReference type="Proteomes" id="UP000435304">
    <property type="component" value="Unassembled WGS sequence"/>
</dbReference>
<proteinExistence type="predicted"/>
<feature type="region of interest" description="Disordered" evidence="1">
    <location>
        <begin position="221"/>
        <end position="251"/>
    </location>
</feature>
<feature type="compositionally biased region" description="Gly residues" evidence="1">
    <location>
        <begin position="233"/>
        <end position="244"/>
    </location>
</feature>
<evidence type="ECO:0000313" key="4">
    <source>
        <dbReference type="Proteomes" id="UP000435304"/>
    </source>
</evidence>
<organism evidence="3 4">
    <name type="scientific">Auraticoccus cholistanensis</name>
    <dbReference type="NCBI Taxonomy" id="2656650"/>
    <lineage>
        <taxon>Bacteria</taxon>
        <taxon>Bacillati</taxon>
        <taxon>Actinomycetota</taxon>
        <taxon>Actinomycetes</taxon>
        <taxon>Propionibacteriales</taxon>
        <taxon>Propionibacteriaceae</taxon>
        <taxon>Auraticoccus</taxon>
    </lineage>
</organism>
<evidence type="ECO:0000259" key="2">
    <source>
        <dbReference type="PROSITE" id="PS51781"/>
    </source>
</evidence>
<reference evidence="3 4" key="1">
    <citation type="submission" date="2019-12" db="EMBL/GenBank/DDBJ databases">
        <title>Auraticoccus cholistani sp. nov., an actinomycete isolated from soil of Cholistan desert.</title>
        <authorList>
            <person name="Cheema M.T."/>
        </authorList>
    </citation>
    <scope>NUCLEOTIDE SEQUENCE [LARGE SCALE GENOMIC DNA]</scope>
    <source>
        <strain evidence="3 4">F435</strain>
    </source>
</reference>
<dbReference type="SMART" id="SM00287">
    <property type="entry name" value="SH3b"/>
    <property type="match status" value="1"/>
</dbReference>
<feature type="compositionally biased region" description="Basic and acidic residues" evidence="1">
    <location>
        <begin position="357"/>
        <end position="368"/>
    </location>
</feature>
<dbReference type="Pfam" id="PF08239">
    <property type="entry name" value="SH3_3"/>
    <property type="match status" value="1"/>
</dbReference>